<name>A0AA88GCM2_NAELO</name>
<dbReference type="GO" id="GO:0005525">
    <property type="term" value="F:GTP binding"/>
    <property type="evidence" value="ECO:0007669"/>
    <property type="project" value="InterPro"/>
</dbReference>
<dbReference type="InterPro" id="IPR036047">
    <property type="entry name" value="F-box-like_dom_sf"/>
</dbReference>
<protein>
    <recommendedName>
        <fullName evidence="2">F-box domain-containing protein</fullName>
    </recommendedName>
</protein>
<dbReference type="Pfam" id="PF12937">
    <property type="entry name" value="F-box-like"/>
    <property type="match status" value="1"/>
</dbReference>
<dbReference type="EMBL" id="PYSW02000040">
    <property type="protein sequence ID" value="KAG2375137.1"/>
    <property type="molecule type" value="Genomic_DNA"/>
</dbReference>
<evidence type="ECO:0000313" key="4">
    <source>
        <dbReference type="Proteomes" id="UP000816034"/>
    </source>
</evidence>
<dbReference type="PROSITE" id="PS50181">
    <property type="entry name" value="FBOX"/>
    <property type="match status" value="1"/>
</dbReference>
<comment type="caution">
    <text evidence="3">The sequence shown here is derived from an EMBL/GenBank/DDBJ whole genome shotgun (WGS) entry which is preliminary data.</text>
</comment>
<dbReference type="AlphaFoldDB" id="A0AA88GCM2"/>
<dbReference type="InterPro" id="IPR001810">
    <property type="entry name" value="F-box_dom"/>
</dbReference>
<dbReference type="Pfam" id="PF00071">
    <property type="entry name" value="Ras"/>
    <property type="match status" value="1"/>
</dbReference>
<dbReference type="Proteomes" id="UP000816034">
    <property type="component" value="Unassembled WGS sequence"/>
</dbReference>
<dbReference type="PROSITE" id="PS51419">
    <property type="entry name" value="RAB"/>
    <property type="match status" value="1"/>
</dbReference>
<dbReference type="GeneID" id="68102595"/>
<dbReference type="InterPro" id="IPR027417">
    <property type="entry name" value="P-loop_NTPase"/>
</dbReference>
<gene>
    <name evidence="3" type="ORF">C9374_010141</name>
</gene>
<sequence length="448" mass="52393">MTLSEATQQHALIEALSMHSNSSTCSHQLWFQHFPSEIILHIISFLHPVELLTTMSHVCRHWRGDIVRRVFFFEQRKENDGKSTCCGNDNAWKFSNEYPQWKRYQELNHSFFRQLFSHPTNNQLITKWNDLFHNSNHFGSLLQKFYVRDYFLVMSQRCVTIIFKKNMNAKSSCLDQPAPNIIQELPVESWLDEELNHYWQILIPYLCLNQEMKQKSEKNNENENTEEGFFWRRLSALKSFLKRKLSNRDETQEAHETSIHPLCEFSKQQTRTPIHVRMVVYGSHQVGKTSLANAMMKDSRVEPSKTGALGICFGRKVCKIGEDRITMDMTLLVANRKTSTAHVSIEPWLDKGATCVLMLFDITNRDSYMYATEQLRMLQKTKTTERMVECLLIGTKSDQSSKRQISSEEAQQFAFHEMGGSLYLEITNMSLKDSQVIMWYCALLHVNK</sequence>
<evidence type="ECO:0000256" key="1">
    <source>
        <dbReference type="ARBA" id="ARBA00022741"/>
    </source>
</evidence>
<dbReference type="GO" id="GO:0003924">
    <property type="term" value="F:GTPase activity"/>
    <property type="evidence" value="ECO:0007669"/>
    <property type="project" value="InterPro"/>
</dbReference>
<dbReference type="Gene3D" id="1.20.1280.50">
    <property type="match status" value="1"/>
</dbReference>
<dbReference type="SUPFAM" id="SSF81383">
    <property type="entry name" value="F-box domain"/>
    <property type="match status" value="1"/>
</dbReference>
<dbReference type="RefSeq" id="XP_044544311.1">
    <property type="nucleotide sequence ID" value="XM_044685653.1"/>
</dbReference>
<proteinExistence type="predicted"/>
<keyword evidence="1" id="KW-0547">Nucleotide-binding</keyword>
<keyword evidence="4" id="KW-1185">Reference proteome</keyword>
<dbReference type="InterPro" id="IPR001806">
    <property type="entry name" value="Small_GTPase"/>
</dbReference>
<dbReference type="SMART" id="SM00175">
    <property type="entry name" value="RAB"/>
    <property type="match status" value="1"/>
</dbReference>
<evidence type="ECO:0000313" key="3">
    <source>
        <dbReference type="EMBL" id="KAG2375137.1"/>
    </source>
</evidence>
<accession>A0AA88GCM2</accession>
<feature type="domain" description="F-box" evidence="2">
    <location>
        <begin position="28"/>
        <end position="76"/>
    </location>
</feature>
<reference evidence="3 4" key="1">
    <citation type="journal article" date="2018" name="BMC Genomics">
        <title>The genome of Naegleria lovaniensis, the basis for a comparative approach to unravel pathogenicity factors of the human pathogenic amoeba N. fowleri.</title>
        <authorList>
            <person name="Liechti N."/>
            <person name="Schurch N."/>
            <person name="Bruggmann R."/>
            <person name="Wittwer M."/>
        </authorList>
    </citation>
    <scope>NUCLEOTIDE SEQUENCE [LARGE SCALE GENOMIC DNA]</scope>
    <source>
        <strain evidence="3 4">ATCC 30569</strain>
    </source>
</reference>
<organism evidence="3 4">
    <name type="scientific">Naegleria lovaniensis</name>
    <name type="common">Amoeba</name>
    <dbReference type="NCBI Taxonomy" id="51637"/>
    <lineage>
        <taxon>Eukaryota</taxon>
        <taxon>Discoba</taxon>
        <taxon>Heterolobosea</taxon>
        <taxon>Tetramitia</taxon>
        <taxon>Eutetramitia</taxon>
        <taxon>Vahlkampfiidae</taxon>
        <taxon>Naegleria</taxon>
    </lineage>
</organism>
<evidence type="ECO:0000259" key="2">
    <source>
        <dbReference type="PROSITE" id="PS50181"/>
    </source>
</evidence>
<dbReference type="SUPFAM" id="SSF52540">
    <property type="entry name" value="P-loop containing nucleoside triphosphate hydrolases"/>
    <property type="match status" value="1"/>
</dbReference>
<dbReference type="PANTHER" id="PTHR47978">
    <property type="match status" value="1"/>
</dbReference>
<dbReference type="Gene3D" id="3.40.50.300">
    <property type="entry name" value="P-loop containing nucleotide triphosphate hydrolases"/>
    <property type="match status" value="1"/>
</dbReference>